<dbReference type="OrthoDB" id="4929247at2"/>
<dbReference type="AlphaFoldDB" id="A0A4V2G9X9"/>
<gene>
    <name evidence="5" type="ORF">EV380_1654</name>
</gene>
<name>A0A4V2G9X9_9MICC</name>
<accession>A0A4V2G9X9</accession>
<dbReference type="PANTHER" id="PTHR46796">
    <property type="entry name" value="HTH-TYPE TRANSCRIPTIONAL ACTIVATOR RHAS-RELATED"/>
    <property type="match status" value="1"/>
</dbReference>
<proteinExistence type="predicted"/>
<keyword evidence="1" id="KW-0805">Transcription regulation</keyword>
<keyword evidence="2" id="KW-0238">DNA-binding</keyword>
<evidence type="ECO:0000256" key="2">
    <source>
        <dbReference type="ARBA" id="ARBA00023125"/>
    </source>
</evidence>
<dbReference type="SMART" id="SM00342">
    <property type="entry name" value="HTH_ARAC"/>
    <property type="match status" value="1"/>
</dbReference>
<evidence type="ECO:0000259" key="4">
    <source>
        <dbReference type="PROSITE" id="PS01124"/>
    </source>
</evidence>
<sequence length="325" mass="35308">MVKAPERSVRRAALVYTADHVQFDGQTYPSNGEGNFGIVAPRQRAWGATADRMEIGASVVQRISVRAGQGTLVPGTRQAELLTLGLVEEGSLELSREGGTSFTASAGDVFLYRTTERYDVVWNEDVVLLTAGVPLDVIDEFGMDHGVVDGPVGAETGLLEPTLRFLGAAADLDEGVTALDAYFVEKLIQEMFGALLLTSRGLRDAVERDAPGLYDRAVALITARRAECDLTPERIAGELNVSLRHLQREFSRHSTSVAATLRRLRVEQAIHLLADPRYDVLAVPDIAFHSGFASPQLLRRALAAHGWGSPLDIRSKRRKHAGLAT</sequence>
<comment type="caution">
    <text evidence="5">The sequence shown here is derived from an EMBL/GenBank/DDBJ whole genome shotgun (WGS) entry which is preliminary data.</text>
</comment>
<reference evidence="5 6" key="1">
    <citation type="submission" date="2019-02" db="EMBL/GenBank/DDBJ databases">
        <title>Sequencing the genomes of 1000 actinobacteria strains.</title>
        <authorList>
            <person name="Klenk H.-P."/>
        </authorList>
    </citation>
    <scope>NUCLEOTIDE SEQUENCE [LARGE SCALE GENOMIC DNA]</scope>
    <source>
        <strain evidence="5 6">DSM 17364</strain>
    </source>
</reference>
<evidence type="ECO:0000256" key="1">
    <source>
        <dbReference type="ARBA" id="ARBA00023015"/>
    </source>
</evidence>
<feature type="domain" description="HTH araC/xylS-type" evidence="4">
    <location>
        <begin position="215"/>
        <end position="316"/>
    </location>
</feature>
<dbReference type="PROSITE" id="PS01124">
    <property type="entry name" value="HTH_ARAC_FAMILY_2"/>
    <property type="match status" value="1"/>
</dbReference>
<evidence type="ECO:0000256" key="3">
    <source>
        <dbReference type="ARBA" id="ARBA00023163"/>
    </source>
</evidence>
<protein>
    <submittedName>
        <fullName evidence="5">Helix-turn-helix protein</fullName>
    </submittedName>
</protein>
<dbReference type="PANTHER" id="PTHR46796:SF6">
    <property type="entry name" value="ARAC SUBFAMILY"/>
    <property type="match status" value="1"/>
</dbReference>
<dbReference type="Pfam" id="PF12833">
    <property type="entry name" value="HTH_18"/>
    <property type="match status" value="1"/>
</dbReference>
<dbReference type="InterPro" id="IPR018060">
    <property type="entry name" value="HTH_AraC"/>
</dbReference>
<keyword evidence="6" id="KW-1185">Reference proteome</keyword>
<organism evidence="5 6">
    <name type="scientific">Zhihengliuella halotolerans</name>
    <dbReference type="NCBI Taxonomy" id="370736"/>
    <lineage>
        <taxon>Bacteria</taxon>
        <taxon>Bacillati</taxon>
        <taxon>Actinomycetota</taxon>
        <taxon>Actinomycetes</taxon>
        <taxon>Micrococcales</taxon>
        <taxon>Micrococcaceae</taxon>
        <taxon>Zhihengliuella</taxon>
    </lineage>
</organism>
<evidence type="ECO:0000313" key="6">
    <source>
        <dbReference type="Proteomes" id="UP000292685"/>
    </source>
</evidence>
<dbReference type="Proteomes" id="UP000292685">
    <property type="component" value="Unassembled WGS sequence"/>
</dbReference>
<dbReference type="GO" id="GO:0003700">
    <property type="term" value="F:DNA-binding transcription factor activity"/>
    <property type="evidence" value="ECO:0007669"/>
    <property type="project" value="InterPro"/>
</dbReference>
<dbReference type="EMBL" id="SHLA01000001">
    <property type="protein sequence ID" value="RZU62066.1"/>
    <property type="molecule type" value="Genomic_DNA"/>
</dbReference>
<keyword evidence="3" id="KW-0804">Transcription</keyword>
<evidence type="ECO:0000313" key="5">
    <source>
        <dbReference type="EMBL" id="RZU62066.1"/>
    </source>
</evidence>
<dbReference type="InterPro" id="IPR050204">
    <property type="entry name" value="AraC_XylS_family_regulators"/>
</dbReference>
<dbReference type="GO" id="GO:0043565">
    <property type="term" value="F:sequence-specific DNA binding"/>
    <property type="evidence" value="ECO:0007669"/>
    <property type="project" value="InterPro"/>
</dbReference>
<dbReference type="Gene3D" id="1.10.10.60">
    <property type="entry name" value="Homeodomain-like"/>
    <property type="match status" value="1"/>
</dbReference>